<feature type="domain" description="C2H2-type" evidence="3">
    <location>
        <begin position="178"/>
        <end position="205"/>
    </location>
</feature>
<keyword evidence="1" id="KW-0863">Zinc-finger</keyword>
<sequence length="245" mass="28283">MDKEKECKICSKRFSNGKAMGGHMRSHSPKFSVLHNSKPTPTPSPKPKPMIDRKGSMLFRDRQSKGKRHRDEHWDDEAETALILSSSSPPHSKLVIRKQRSKWHCDNEAEMSILSSLSIEEDAALCLLMMKREGRKRMKKEEPTTKEDQNGFVSVSKEEFEYKVDEEEEEEDSLRWKFKCKKCKKTFSSYQALGGHNASHRRMENYNGEVQHKVFKCSFCSRVFVSGQALGGHKKESAEKILLNE</sequence>
<dbReference type="SMART" id="SM00355">
    <property type="entry name" value="ZnF_C2H2"/>
    <property type="match status" value="3"/>
</dbReference>
<evidence type="ECO:0000313" key="4">
    <source>
        <dbReference type="EMBL" id="CAK9309378.1"/>
    </source>
</evidence>
<feature type="domain" description="C2H2-type" evidence="3">
    <location>
        <begin position="5"/>
        <end position="32"/>
    </location>
</feature>
<dbReference type="EMBL" id="OZ021735">
    <property type="protein sequence ID" value="CAK9309378.1"/>
    <property type="molecule type" value="Genomic_DNA"/>
</dbReference>
<dbReference type="Pfam" id="PF13912">
    <property type="entry name" value="zf-C2H2_6"/>
    <property type="match status" value="3"/>
</dbReference>
<keyword evidence="1" id="KW-0479">Metal-binding</keyword>
<accession>A0ABP0XMI2</accession>
<dbReference type="PANTHER" id="PTHR46326:SF10">
    <property type="entry name" value="C2H2 AND C2HC ZINC FINGER PROTEIN"/>
    <property type="match status" value="1"/>
</dbReference>
<feature type="compositionally biased region" description="Basic and acidic residues" evidence="2">
    <location>
        <begin position="49"/>
        <end position="73"/>
    </location>
</feature>
<gene>
    <name evidence="4" type="ORF">CITCOLO1_LOCUS945</name>
</gene>
<dbReference type="PROSITE" id="PS00028">
    <property type="entry name" value="ZINC_FINGER_C2H2_1"/>
    <property type="match status" value="2"/>
</dbReference>
<dbReference type="InterPro" id="IPR036236">
    <property type="entry name" value="Znf_C2H2_sf"/>
</dbReference>
<dbReference type="InterPro" id="IPR044303">
    <property type="entry name" value="ZAT1/4/9"/>
</dbReference>
<name>A0ABP0XMI2_9ROSI</name>
<dbReference type="Proteomes" id="UP001642487">
    <property type="component" value="Chromosome 1"/>
</dbReference>
<feature type="region of interest" description="Disordered" evidence="2">
    <location>
        <begin position="17"/>
        <end position="74"/>
    </location>
</feature>
<dbReference type="Gene3D" id="3.30.160.60">
    <property type="entry name" value="Classic Zinc Finger"/>
    <property type="match status" value="1"/>
</dbReference>
<dbReference type="SUPFAM" id="SSF57667">
    <property type="entry name" value="beta-beta-alpha zinc fingers"/>
    <property type="match status" value="2"/>
</dbReference>
<dbReference type="InterPro" id="IPR013087">
    <property type="entry name" value="Znf_C2H2_type"/>
</dbReference>
<evidence type="ECO:0000256" key="1">
    <source>
        <dbReference type="PROSITE-ProRule" id="PRU00042"/>
    </source>
</evidence>
<evidence type="ECO:0000313" key="5">
    <source>
        <dbReference type="Proteomes" id="UP001642487"/>
    </source>
</evidence>
<evidence type="ECO:0000259" key="3">
    <source>
        <dbReference type="PROSITE" id="PS50157"/>
    </source>
</evidence>
<organism evidence="4 5">
    <name type="scientific">Citrullus colocynthis</name>
    <name type="common">colocynth</name>
    <dbReference type="NCBI Taxonomy" id="252529"/>
    <lineage>
        <taxon>Eukaryota</taxon>
        <taxon>Viridiplantae</taxon>
        <taxon>Streptophyta</taxon>
        <taxon>Embryophyta</taxon>
        <taxon>Tracheophyta</taxon>
        <taxon>Spermatophyta</taxon>
        <taxon>Magnoliopsida</taxon>
        <taxon>eudicotyledons</taxon>
        <taxon>Gunneridae</taxon>
        <taxon>Pentapetalae</taxon>
        <taxon>rosids</taxon>
        <taxon>fabids</taxon>
        <taxon>Cucurbitales</taxon>
        <taxon>Cucurbitaceae</taxon>
        <taxon>Benincaseae</taxon>
        <taxon>Citrullus</taxon>
    </lineage>
</organism>
<reference evidence="4 5" key="1">
    <citation type="submission" date="2024-03" db="EMBL/GenBank/DDBJ databases">
        <authorList>
            <person name="Gkanogiannis A."/>
            <person name="Becerra Lopez-Lavalle L."/>
        </authorList>
    </citation>
    <scope>NUCLEOTIDE SEQUENCE [LARGE SCALE GENOMIC DNA]</scope>
</reference>
<keyword evidence="1" id="KW-0862">Zinc</keyword>
<protein>
    <recommendedName>
        <fullName evidence="3">C2H2-type domain-containing protein</fullName>
    </recommendedName>
</protein>
<dbReference type="PANTHER" id="PTHR46326">
    <property type="entry name" value="ZINC FINGER PROTEIN ZAT1-RELATED"/>
    <property type="match status" value="1"/>
</dbReference>
<proteinExistence type="predicted"/>
<dbReference type="PROSITE" id="PS50157">
    <property type="entry name" value="ZINC_FINGER_C2H2_2"/>
    <property type="match status" value="2"/>
</dbReference>
<evidence type="ECO:0000256" key="2">
    <source>
        <dbReference type="SAM" id="MobiDB-lite"/>
    </source>
</evidence>
<keyword evidence="5" id="KW-1185">Reference proteome</keyword>